<dbReference type="OrthoDB" id="78652at2759"/>
<dbReference type="InterPro" id="IPR040457">
    <property type="entry name" value="GCP_C"/>
</dbReference>
<organism evidence="9 10">
    <name type="scientific">Intoshia linei</name>
    <dbReference type="NCBI Taxonomy" id="1819745"/>
    <lineage>
        <taxon>Eukaryota</taxon>
        <taxon>Metazoa</taxon>
        <taxon>Spiralia</taxon>
        <taxon>Lophotrochozoa</taxon>
        <taxon>Mesozoa</taxon>
        <taxon>Orthonectida</taxon>
        <taxon>Rhopaluridae</taxon>
        <taxon>Intoshia</taxon>
    </lineage>
</organism>
<dbReference type="GO" id="GO:0051225">
    <property type="term" value="P:spindle assembly"/>
    <property type="evidence" value="ECO:0007669"/>
    <property type="project" value="TreeGrafter"/>
</dbReference>
<dbReference type="Pfam" id="PF04130">
    <property type="entry name" value="GCP_C_terminal"/>
    <property type="match status" value="1"/>
</dbReference>
<dbReference type="AlphaFoldDB" id="A0A177B3P4"/>
<protein>
    <recommendedName>
        <fullName evidence="6">Gamma-tubulin complex component</fullName>
    </recommendedName>
</protein>
<dbReference type="Proteomes" id="UP000078046">
    <property type="component" value="Unassembled WGS sequence"/>
</dbReference>
<evidence type="ECO:0000313" key="10">
    <source>
        <dbReference type="Proteomes" id="UP000078046"/>
    </source>
</evidence>
<sequence length="540" mass="63546">MIREFLFALLGKYGGIFSFEGHVKISQYIPIHDSEKAIILKYCSLSTFYLKALAFIDKNFSLDNLVYYNFSLNGLDLCYNRGIYIASFCNSLDVFLDTYRKSIIEIDEIVDADDQIELIQILCKLDKFFSAFDIINKIIDGIENDKVLYTNIIDKLVSEQYSGISENFDLFNGIISGIHQVVLRQIAMWMFYGTVNDNYNEFFIKFENNKYSLAIERVPNFFKIDTIKCIYHVGNMVNVFFNRDKLTKLIKNDSNMHQFKKWRNDSYEKLSLCTNLNLIQFDDTINNIKSAISSILYNFINQNDNLFNYFKEMRKYYLLSDGIFFTELISQGSDLLSKNYYENMEKDVNKRLSIRGLIGPENDYCIDETLRISIDQNEAFSIGWNIMSLDINISDSLKVIHNENIEALYKKIFKHFLFIVRIMQNLKKAWFLNKHRCAKLTLQFMNMFVNSLYYYIQYDVVNGEYKKLISNIKNTDIDNITNFHEHCLLNISQLSFIKNEIISESLISLLNQSMQFSTYILNTNSSNQDYVEENYHVKFS</sequence>
<dbReference type="PANTHER" id="PTHR19302">
    <property type="entry name" value="GAMMA TUBULIN COMPLEX PROTEIN"/>
    <property type="match status" value="1"/>
</dbReference>
<evidence type="ECO:0000256" key="4">
    <source>
        <dbReference type="ARBA" id="ARBA00022701"/>
    </source>
</evidence>
<dbReference type="InterPro" id="IPR042241">
    <property type="entry name" value="GCP_C_sf"/>
</dbReference>
<dbReference type="GO" id="GO:0031122">
    <property type="term" value="P:cytoplasmic microtubule organization"/>
    <property type="evidence" value="ECO:0007669"/>
    <property type="project" value="TreeGrafter"/>
</dbReference>
<reference evidence="9 10" key="1">
    <citation type="submission" date="2016-04" db="EMBL/GenBank/DDBJ databases">
        <title>The genome of Intoshia linei affirms orthonectids as highly simplified spiralians.</title>
        <authorList>
            <person name="Mikhailov K.V."/>
            <person name="Slusarev G.S."/>
            <person name="Nikitin M.A."/>
            <person name="Logacheva M.D."/>
            <person name="Penin A."/>
            <person name="Aleoshin V."/>
            <person name="Panchin Y.V."/>
        </authorList>
    </citation>
    <scope>NUCLEOTIDE SEQUENCE [LARGE SCALE GENOMIC DNA]</scope>
    <source>
        <strain evidence="9">Intl2013</strain>
        <tissue evidence="9">Whole animal</tissue>
    </source>
</reference>
<evidence type="ECO:0000256" key="3">
    <source>
        <dbReference type="ARBA" id="ARBA00022490"/>
    </source>
</evidence>
<evidence type="ECO:0000256" key="2">
    <source>
        <dbReference type="ARBA" id="ARBA00010337"/>
    </source>
</evidence>
<name>A0A177B3P4_9BILA</name>
<dbReference type="GO" id="GO:0000922">
    <property type="term" value="C:spindle pole"/>
    <property type="evidence" value="ECO:0007669"/>
    <property type="project" value="InterPro"/>
</dbReference>
<evidence type="ECO:0000256" key="1">
    <source>
        <dbReference type="ARBA" id="ARBA00004267"/>
    </source>
</evidence>
<keyword evidence="4 6" id="KW-0493">Microtubule</keyword>
<dbReference type="GO" id="GO:0051321">
    <property type="term" value="P:meiotic cell cycle"/>
    <property type="evidence" value="ECO:0007669"/>
    <property type="project" value="TreeGrafter"/>
</dbReference>
<dbReference type="Gene3D" id="1.20.120.1900">
    <property type="entry name" value="Gamma-tubulin complex, C-terminal domain"/>
    <property type="match status" value="1"/>
</dbReference>
<dbReference type="PANTHER" id="PTHR19302:SF27">
    <property type="entry name" value="GAMMA-TUBULIN COMPLEX COMPONENT 4"/>
    <property type="match status" value="1"/>
</dbReference>
<keyword evidence="10" id="KW-1185">Reference proteome</keyword>
<dbReference type="InterPro" id="IPR041470">
    <property type="entry name" value="GCP_N"/>
</dbReference>
<dbReference type="GO" id="GO:0000930">
    <property type="term" value="C:gamma-tubulin complex"/>
    <property type="evidence" value="ECO:0007669"/>
    <property type="project" value="TreeGrafter"/>
</dbReference>
<dbReference type="EMBL" id="LWCA01000378">
    <property type="protein sequence ID" value="OAF68846.1"/>
    <property type="molecule type" value="Genomic_DNA"/>
</dbReference>
<keyword evidence="5 6" id="KW-0206">Cytoskeleton</keyword>
<feature type="domain" description="Gamma tubulin complex component protein N-terminal" evidence="8">
    <location>
        <begin position="2"/>
        <end position="298"/>
    </location>
</feature>
<dbReference type="GO" id="GO:0043015">
    <property type="term" value="F:gamma-tubulin binding"/>
    <property type="evidence" value="ECO:0007669"/>
    <property type="project" value="InterPro"/>
</dbReference>
<comment type="caution">
    <text evidence="9">The sequence shown here is derived from an EMBL/GenBank/DDBJ whole genome shotgun (WGS) entry which is preliminary data.</text>
</comment>
<evidence type="ECO:0000313" key="9">
    <source>
        <dbReference type="EMBL" id="OAF68846.1"/>
    </source>
</evidence>
<gene>
    <name evidence="9" type="ORF">A3Q56_03372</name>
</gene>
<feature type="domain" description="Gamma tubulin complex component C-terminal" evidence="7">
    <location>
        <begin position="306"/>
        <end position="524"/>
    </location>
</feature>
<evidence type="ECO:0000259" key="7">
    <source>
        <dbReference type="Pfam" id="PF04130"/>
    </source>
</evidence>
<evidence type="ECO:0000256" key="5">
    <source>
        <dbReference type="ARBA" id="ARBA00023212"/>
    </source>
</evidence>
<comment type="subcellular location">
    <subcellularLocation>
        <location evidence="1 6">Cytoplasm</location>
        <location evidence="1 6">Cytoskeleton</location>
        <location evidence="1 6">Microtubule organizing center</location>
    </subcellularLocation>
</comment>
<accession>A0A177B3P4</accession>
<keyword evidence="3 6" id="KW-0963">Cytoplasm</keyword>
<dbReference type="GO" id="GO:0007020">
    <property type="term" value="P:microtubule nucleation"/>
    <property type="evidence" value="ECO:0007669"/>
    <property type="project" value="InterPro"/>
</dbReference>
<dbReference type="GO" id="GO:0051011">
    <property type="term" value="F:microtubule minus-end binding"/>
    <property type="evidence" value="ECO:0007669"/>
    <property type="project" value="TreeGrafter"/>
</dbReference>
<dbReference type="GO" id="GO:0005874">
    <property type="term" value="C:microtubule"/>
    <property type="evidence" value="ECO:0007669"/>
    <property type="project" value="UniProtKB-KW"/>
</dbReference>
<dbReference type="InterPro" id="IPR007259">
    <property type="entry name" value="GCP"/>
</dbReference>
<evidence type="ECO:0000259" key="8">
    <source>
        <dbReference type="Pfam" id="PF17681"/>
    </source>
</evidence>
<dbReference type="Pfam" id="PF17681">
    <property type="entry name" value="GCP_N_terminal"/>
    <property type="match status" value="1"/>
</dbReference>
<dbReference type="GO" id="GO:0000278">
    <property type="term" value="P:mitotic cell cycle"/>
    <property type="evidence" value="ECO:0007669"/>
    <property type="project" value="TreeGrafter"/>
</dbReference>
<comment type="similarity">
    <text evidence="2 6">Belongs to the TUBGCP family.</text>
</comment>
<evidence type="ECO:0000256" key="6">
    <source>
        <dbReference type="RuleBase" id="RU363050"/>
    </source>
</evidence>
<proteinExistence type="inferred from homology"/>